<feature type="binding site" evidence="9">
    <location>
        <position position="85"/>
    </location>
    <ligand>
        <name>Mg(2+)</name>
        <dbReference type="ChEBI" id="CHEBI:18420"/>
        <label>1</label>
        <note>catalytic</note>
    </ligand>
</feature>
<evidence type="ECO:0000256" key="10">
    <source>
        <dbReference type="RuleBase" id="RU364068"/>
    </source>
</evidence>
<keyword evidence="4 9" id="KW-0479">Metal-binding</keyword>
<dbReference type="Proteomes" id="UP000066624">
    <property type="component" value="Chromosome"/>
</dbReference>
<comment type="similarity">
    <text evidence="3 10">Belongs to the inositol monophosphatase superfamily.</text>
</comment>
<evidence type="ECO:0000256" key="8">
    <source>
        <dbReference type="ARBA" id="ARBA00058693"/>
    </source>
</evidence>
<feature type="binding site" evidence="9">
    <location>
        <position position="83"/>
    </location>
    <ligand>
        <name>Mg(2+)</name>
        <dbReference type="ChEBI" id="CHEBI:18420"/>
        <label>1</label>
        <note>catalytic</note>
    </ligand>
</feature>
<organism evidence="11 12">
    <name type="scientific">Wenzhouxiangella marina</name>
    <dbReference type="NCBI Taxonomy" id="1579979"/>
    <lineage>
        <taxon>Bacteria</taxon>
        <taxon>Pseudomonadati</taxon>
        <taxon>Pseudomonadota</taxon>
        <taxon>Gammaproteobacteria</taxon>
        <taxon>Chromatiales</taxon>
        <taxon>Wenzhouxiangellaceae</taxon>
        <taxon>Wenzhouxiangella</taxon>
    </lineage>
</organism>
<dbReference type="GO" id="GO:0046872">
    <property type="term" value="F:metal ion binding"/>
    <property type="evidence" value="ECO:0007669"/>
    <property type="project" value="UniProtKB-KW"/>
</dbReference>
<dbReference type="Gene3D" id="3.40.190.80">
    <property type="match status" value="1"/>
</dbReference>
<keyword evidence="12" id="KW-1185">Reference proteome</keyword>
<dbReference type="InterPro" id="IPR020583">
    <property type="entry name" value="Inositol_monoP_metal-BS"/>
</dbReference>
<dbReference type="KEGG" id="wma:WM2015_2425"/>
<feature type="binding site" evidence="9">
    <location>
        <position position="211"/>
    </location>
    <ligand>
        <name>Mg(2+)</name>
        <dbReference type="ChEBI" id="CHEBI:18420"/>
        <label>1</label>
        <note>catalytic</note>
    </ligand>
</feature>
<dbReference type="SUPFAM" id="SSF56655">
    <property type="entry name" value="Carbohydrate phosphatase"/>
    <property type="match status" value="1"/>
</dbReference>
<dbReference type="PANTHER" id="PTHR20854:SF4">
    <property type="entry name" value="INOSITOL-1-MONOPHOSPHATASE-RELATED"/>
    <property type="match status" value="1"/>
</dbReference>
<evidence type="ECO:0000256" key="2">
    <source>
        <dbReference type="ARBA" id="ARBA00001946"/>
    </source>
</evidence>
<evidence type="ECO:0000256" key="3">
    <source>
        <dbReference type="ARBA" id="ARBA00009759"/>
    </source>
</evidence>
<dbReference type="GO" id="GO:0046854">
    <property type="term" value="P:phosphatidylinositol phosphate biosynthetic process"/>
    <property type="evidence" value="ECO:0007669"/>
    <property type="project" value="InterPro"/>
</dbReference>
<dbReference type="RefSeq" id="WP_245609765.1">
    <property type="nucleotide sequence ID" value="NZ_CP012154.1"/>
</dbReference>
<dbReference type="GO" id="GO:0031564">
    <property type="term" value="P:transcription antitermination"/>
    <property type="evidence" value="ECO:0007669"/>
    <property type="project" value="UniProtKB-KW"/>
</dbReference>
<dbReference type="InterPro" id="IPR022337">
    <property type="entry name" value="Inositol_monophosphatase_SuhB"/>
</dbReference>
<dbReference type="GO" id="GO:0008934">
    <property type="term" value="F:inositol monophosphate 1-phosphatase activity"/>
    <property type="evidence" value="ECO:0007669"/>
    <property type="project" value="InterPro"/>
</dbReference>
<dbReference type="PROSITE" id="PS00630">
    <property type="entry name" value="IMP_2"/>
    <property type="match status" value="1"/>
</dbReference>
<evidence type="ECO:0000313" key="12">
    <source>
        <dbReference type="Proteomes" id="UP000066624"/>
    </source>
</evidence>
<reference evidence="11 12" key="1">
    <citation type="submission" date="2015-07" db="EMBL/GenBank/DDBJ databases">
        <authorList>
            <person name="Noorani M."/>
        </authorList>
    </citation>
    <scope>NUCLEOTIDE SEQUENCE [LARGE SCALE GENOMIC DNA]</scope>
    <source>
        <strain evidence="11 12">KCTC 42284</strain>
    </source>
</reference>
<comment type="function">
    <text evidence="8">Part of the processive rRNA transcription and antitermination complex (rrnTAC). The complex forms an RNA-chaperone ring around the RNA exit tunnel of RNA polymerase (RNAP). It supports rapid transcription and antitermination of rRNA operons, cotranscriptional rRNA folding, and annealing of distal rRNA regions to allow correct ribosome biogenesis. This subunit may play a central role in organizing the structure.</text>
</comment>
<keyword evidence="6" id="KW-0804">Transcription</keyword>
<evidence type="ECO:0000313" key="11">
    <source>
        <dbReference type="EMBL" id="AKS42787.1"/>
    </source>
</evidence>
<dbReference type="GO" id="GO:0006020">
    <property type="term" value="P:inositol metabolic process"/>
    <property type="evidence" value="ECO:0007669"/>
    <property type="project" value="TreeGrafter"/>
</dbReference>
<proteinExistence type="inferred from homology"/>
<keyword evidence="6" id="KW-0889">Transcription antitermination</keyword>
<dbReference type="InterPro" id="IPR033942">
    <property type="entry name" value="IMPase"/>
</dbReference>
<dbReference type="EC" id="3.1.3.25" evidence="10"/>
<name>A0A0K0XYT5_9GAMM</name>
<dbReference type="PATRIC" id="fig|1579979.3.peg.2481"/>
<dbReference type="FunFam" id="3.40.190.80:FF:000002">
    <property type="entry name" value="Inositol-1-monophosphatase"/>
    <property type="match status" value="1"/>
</dbReference>
<keyword evidence="5 10" id="KW-0378">Hydrolase</keyword>
<comment type="catalytic activity">
    <reaction evidence="1 10">
        <text>a myo-inositol phosphate + H2O = myo-inositol + phosphate</text>
        <dbReference type="Rhea" id="RHEA:24056"/>
        <dbReference type="ChEBI" id="CHEBI:15377"/>
        <dbReference type="ChEBI" id="CHEBI:17268"/>
        <dbReference type="ChEBI" id="CHEBI:43474"/>
        <dbReference type="ChEBI" id="CHEBI:84139"/>
        <dbReference type="EC" id="3.1.3.25"/>
    </reaction>
</comment>
<protein>
    <recommendedName>
        <fullName evidence="10">Inositol-1-monophosphatase</fullName>
        <ecNumber evidence="10">3.1.3.25</ecNumber>
    </recommendedName>
</protein>
<feature type="binding site" evidence="9">
    <location>
        <position position="68"/>
    </location>
    <ligand>
        <name>Mg(2+)</name>
        <dbReference type="ChEBI" id="CHEBI:18420"/>
        <label>1</label>
        <note>catalytic</note>
    </ligand>
</feature>
<dbReference type="InterPro" id="IPR020550">
    <property type="entry name" value="Inositol_monophosphatase_CS"/>
</dbReference>
<keyword evidence="7 9" id="KW-0460">Magnesium</keyword>
<dbReference type="CDD" id="cd01639">
    <property type="entry name" value="IMPase"/>
    <property type="match status" value="1"/>
</dbReference>
<comment type="cofactor">
    <cofactor evidence="2 9 10">
        <name>Mg(2+)</name>
        <dbReference type="ChEBI" id="CHEBI:18420"/>
    </cofactor>
</comment>
<dbReference type="Pfam" id="PF00459">
    <property type="entry name" value="Inositol_P"/>
    <property type="match status" value="1"/>
</dbReference>
<keyword evidence="6" id="KW-0805">Transcription regulation</keyword>
<dbReference type="PRINTS" id="PR00377">
    <property type="entry name" value="IMPHPHTASES"/>
</dbReference>
<dbReference type="PRINTS" id="PR01959">
    <property type="entry name" value="SBIMPHPHTASE"/>
</dbReference>
<evidence type="ECO:0000256" key="7">
    <source>
        <dbReference type="ARBA" id="ARBA00022842"/>
    </source>
</evidence>
<dbReference type="STRING" id="1579979.WM2015_2425"/>
<gene>
    <name evidence="11" type="ORF">WM2015_2425</name>
</gene>
<evidence type="ECO:0000256" key="5">
    <source>
        <dbReference type="ARBA" id="ARBA00022801"/>
    </source>
</evidence>
<dbReference type="GO" id="GO:0007165">
    <property type="term" value="P:signal transduction"/>
    <property type="evidence" value="ECO:0007669"/>
    <property type="project" value="TreeGrafter"/>
</dbReference>
<evidence type="ECO:0000256" key="6">
    <source>
        <dbReference type="ARBA" id="ARBA00022814"/>
    </source>
</evidence>
<sequence>MTNPYINIASEAARQAGGLMRKFSQRLESIPVERKARNDYVSDVDRACEQAIRQYILKHHRDHAIQGEEMGQQGDSEYLWIIDPLDGTSNYLRGIPHYAVSIALQIRGRIEHGVIYDPMRDEMFTASRGEGAFLNNQRIRVSGRKDLSTAVLGTAFPFRKRRLMSAYQGMFDALFEKSEDFRRAGSAALDLAYVACGRLDGYFELALQPWDIAAGALMVQEAGGVVMDVNGGERWLESGHIIAAPFKLVTPIRHAIAPHVTEGMKARLS</sequence>
<dbReference type="PROSITE" id="PS00629">
    <property type="entry name" value="IMP_1"/>
    <property type="match status" value="1"/>
</dbReference>
<dbReference type="InterPro" id="IPR000760">
    <property type="entry name" value="Inositol_monophosphatase-like"/>
</dbReference>
<dbReference type="EMBL" id="CP012154">
    <property type="protein sequence ID" value="AKS42787.1"/>
    <property type="molecule type" value="Genomic_DNA"/>
</dbReference>
<feature type="binding site" evidence="9">
    <location>
        <position position="86"/>
    </location>
    <ligand>
        <name>Mg(2+)</name>
        <dbReference type="ChEBI" id="CHEBI:18420"/>
        <label>1</label>
        <note>catalytic</note>
    </ligand>
</feature>
<dbReference type="PANTHER" id="PTHR20854">
    <property type="entry name" value="INOSITOL MONOPHOSPHATASE"/>
    <property type="match status" value="1"/>
</dbReference>
<evidence type="ECO:0000256" key="1">
    <source>
        <dbReference type="ARBA" id="ARBA00001033"/>
    </source>
</evidence>
<dbReference type="AlphaFoldDB" id="A0A0K0XYT5"/>
<evidence type="ECO:0000256" key="9">
    <source>
        <dbReference type="PIRSR" id="PIRSR600760-2"/>
    </source>
</evidence>
<accession>A0A0K0XYT5</accession>
<dbReference type="Gene3D" id="3.30.540.10">
    <property type="entry name" value="Fructose-1,6-Bisphosphatase, subunit A, domain 1"/>
    <property type="match status" value="1"/>
</dbReference>
<evidence type="ECO:0000256" key="4">
    <source>
        <dbReference type="ARBA" id="ARBA00022723"/>
    </source>
</evidence>
<dbReference type="FunFam" id="3.30.540.10:FF:000003">
    <property type="entry name" value="Inositol-1-monophosphatase"/>
    <property type="match status" value="1"/>
</dbReference>